<evidence type="ECO:0000256" key="1">
    <source>
        <dbReference type="SAM" id="MobiDB-lite"/>
    </source>
</evidence>
<feature type="compositionally biased region" description="Polar residues" evidence="1">
    <location>
        <begin position="241"/>
        <end position="251"/>
    </location>
</feature>
<dbReference type="PANTHER" id="PTHR47163:SF2">
    <property type="entry name" value="SI:DKEY-17M8.2"/>
    <property type="match status" value="1"/>
</dbReference>
<feature type="region of interest" description="Disordered" evidence="1">
    <location>
        <begin position="240"/>
        <end position="266"/>
    </location>
</feature>
<keyword evidence="3" id="KW-1185">Reference proteome</keyword>
<accession>A0A8J4Y8W2</accession>
<reference evidence="2" key="1">
    <citation type="submission" date="2020-07" db="EMBL/GenBank/DDBJ databases">
        <title>The High-quality genome of the commercially important snow crab, Chionoecetes opilio.</title>
        <authorList>
            <person name="Jeong J.-H."/>
            <person name="Ryu S."/>
        </authorList>
    </citation>
    <scope>NUCLEOTIDE SEQUENCE</scope>
    <source>
        <strain evidence="2">MADBK_172401_WGS</strain>
        <tissue evidence="2">Digestive gland</tissue>
    </source>
</reference>
<name>A0A8J4Y8W2_CHIOP</name>
<gene>
    <name evidence="2" type="ORF">GWK47_005837</name>
</gene>
<dbReference type="PANTHER" id="PTHR47163">
    <property type="entry name" value="DDE_TNP_IS1595 DOMAIN-CONTAINING PROTEIN"/>
    <property type="match status" value="1"/>
</dbReference>
<evidence type="ECO:0008006" key="4">
    <source>
        <dbReference type="Google" id="ProtNLM"/>
    </source>
</evidence>
<sequence length="304" mass="34526">MSLQCGGCVPSLMDLAPLFQDPVGLWNFLAEHSLVRSKVQCPTCWSEVGVNANMRFKCTRLERVKEGRKTSIRRCSLNLTARRGTFFGETMLPVSKIVQLMYWSCLAPSPIPMVAAQVHVSRTTATSWCSYFRVVAVHHCVKSSEKIGGRYKTVEIDEAKFIKQKDDDVPVLRDQWVLGGFQRGTKKQFLVPLPDRRKETLHDCLREWVLPYTDIVSNSWASFGCLELNDYTHRTVDHFPTPSSGTSNTGGEVQDMLSEAPTTSRRHQHTVGSLAMTYFRMMYPDAPLRFHQFLKATADLYPPQ</sequence>
<organism evidence="2 3">
    <name type="scientific">Chionoecetes opilio</name>
    <name type="common">Atlantic snow crab</name>
    <name type="synonym">Cancer opilio</name>
    <dbReference type="NCBI Taxonomy" id="41210"/>
    <lineage>
        <taxon>Eukaryota</taxon>
        <taxon>Metazoa</taxon>
        <taxon>Ecdysozoa</taxon>
        <taxon>Arthropoda</taxon>
        <taxon>Crustacea</taxon>
        <taxon>Multicrustacea</taxon>
        <taxon>Malacostraca</taxon>
        <taxon>Eumalacostraca</taxon>
        <taxon>Eucarida</taxon>
        <taxon>Decapoda</taxon>
        <taxon>Pleocyemata</taxon>
        <taxon>Brachyura</taxon>
        <taxon>Eubrachyura</taxon>
        <taxon>Majoidea</taxon>
        <taxon>Majidae</taxon>
        <taxon>Chionoecetes</taxon>
    </lineage>
</organism>
<evidence type="ECO:0000313" key="2">
    <source>
        <dbReference type="EMBL" id="KAG0722802.1"/>
    </source>
</evidence>
<dbReference type="InterPro" id="IPR053164">
    <property type="entry name" value="IS1016-like_transposase"/>
</dbReference>
<proteinExistence type="predicted"/>
<comment type="caution">
    <text evidence="2">The sequence shown here is derived from an EMBL/GenBank/DDBJ whole genome shotgun (WGS) entry which is preliminary data.</text>
</comment>
<evidence type="ECO:0000313" key="3">
    <source>
        <dbReference type="Proteomes" id="UP000770661"/>
    </source>
</evidence>
<dbReference type="OrthoDB" id="6346507at2759"/>
<protein>
    <recommendedName>
        <fullName evidence="4">ISXO2-like transposase domain-containing protein</fullName>
    </recommendedName>
</protein>
<dbReference type="AlphaFoldDB" id="A0A8J4Y8W2"/>
<dbReference type="EMBL" id="JACEEZ010009070">
    <property type="protein sequence ID" value="KAG0722802.1"/>
    <property type="molecule type" value="Genomic_DNA"/>
</dbReference>
<dbReference type="Proteomes" id="UP000770661">
    <property type="component" value="Unassembled WGS sequence"/>
</dbReference>